<dbReference type="GO" id="GO:0061512">
    <property type="term" value="P:protein localization to cilium"/>
    <property type="evidence" value="ECO:0007669"/>
    <property type="project" value="TreeGrafter"/>
</dbReference>
<reference evidence="6" key="1">
    <citation type="submission" date="2022-11" db="UniProtKB">
        <authorList>
            <consortium name="WormBaseParasite"/>
        </authorList>
    </citation>
    <scope>IDENTIFICATION</scope>
</reference>
<dbReference type="GO" id="GO:0036064">
    <property type="term" value="C:ciliary basal body"/>
    <property type="evidence" value="ECO:0007669"/>
    <property type="project" value="TreeGrafter"/>
</dbReference>
<dbReference type="Pfam" id="PF14931">
    <property type="entry name" value="IFT20"/>
    <property type="match status" value="1"/>
</dbReference>
<dbReference type="InterPro" id="IPR028172">
    <property type="entry name" value="FT20"/>
</dbReference>
<protein>
    <submittedName>
        <fullName evidence="6">Intraflagellar transport protein 20</fullName>
    </submittedName>
</protein>
<comment type="subcellular location">
    <subcellularLocation>
        <location evidence="1">Cell projection</location>
        <location evidence="1">Cilium</location>
    </subcellularLocation>
</comment>
<dbReference type="GO" id="GO:0060271">
    <property type="term" value="P:cilium assembly"/>
    <property type="evidence" value="ECO:0007669"/>
    <property type="project" value="TreeGrafter"/>
</dbReference>
<dbReference type="Proteomes" id="UP000887540">
    <property type="component" value="Unplaced"/>
</dbReference>
<dbReference type="WBParaSite" id="ACRNAN_scaffold37.g11677.t1">
    <property type="protein sequence ID" value="ACRNAN_scaffold37.g11677.t1"/>
    <property type="gene ID" value="ACRNAN_scaffold37.g11677"/>
</dbReference>
<evidence type="ECO:0000256" key="3">
    <source>
        <dbReference type="ARBA" id="ARBA00023273"/>
    </source>
</evidence>
<evidence type="ECO:0000256" key="4">
    <source>
        <dbReference type="SAM" id="Coils"/>
    </source>
</evidence>
<evidence type="ECO:0000256" key="2">
    <source>
        <dbReference type="ARBA" id="ARBA00023054"/>
    </source>
</evidence>
<feature type="coiled-coil region" evidence="4">
    <location>
        <begin position="73"/>
        <end position="118"/>
    </location>
</feature>
<dbReference type="PANTHER" id="PTHR31978:SF1">
    <property type="entry name" value="INTRAFLAGELLAR TRANSPORT PROTEIN 20 HOMOLOG"/>
    <property type="match status" value="1"/>
</dbReference>
<keyword evidence="2 4" id="KW-0175">Coiled coil</keyword>
<keyword evidence="5" id="KW-1185">Reference proteome</keyword>
<keyword evidence="3" id="KW-0966">Cell projection</keyword>
<dbReference type="GO" id="GO:0097730">
    <property type="term" value="C:non-motile cilium"/>
    <property type="evidence" value="ECO:0007669"/>
    <property type="project" value="TreeGrafter"/>
</dbReference>
<proteinExistence type="predicted"/>
<dbReference type="GO" id="GO:0097546">
    <property type="term" value="C:ciliary base"/>
    <property type="evidence" value="ECO:0007669"/>
    <property type="project" value="TreeGrafter"/>
</dbReference>
<dbReference type="AlphaFoldDB" id="A0A914DU28"/>
<sequence length="133" mass="15461">MADNGLLQNSGITIDELNKIRLVPSDVAESSATIRTESENFIQKLEHFDDYIKRITDTLQELGKISDAERLRAMSAQNAVKNKDNQREEENRQIQIIIRERQIELERLKVELQALQKIETQQAEYLQKLRSPI</sequence>
<evidence type="ECO:0000313" key="5">
    <source>
        <dbReference type="Proteomes" id="UP000887540"/>
    </source>
</evidence>
<evidence type="ECO:0000313" key="6">
    <source>
        <dbReference type="WBParaSite" id="ACRNAN_scaffold37.g11677.t1"/>
    </source>
</evidence>
<dbReference type="PANTHER" id="PTHR31978">
    <property type="entry name" value="INTRAFLAGELLAR TRANSPORT PROTEIN 20 HOMOLOG"/>
    <property type="match status" value="1"/>
</dbReference>
<dbReference type="GO" id="GO:0005813">
    <property type="term" value="C:centrosome"/>
    <property type="evidence" value="ECO:0007669"/>
    <property type="project" value="TreeGrafter"/>
</dbReference>
<accession>A0A914DU28</accession>
<dbReference type="GO" id="GO:0005737">
    <property type="term" value="C:cytoplasm"/>
    <property type="evidence" value="ECO:0007669"/>
    <property type="project" value="TreeGrafter"/>
</dbReference>
<dbReference type="GO" id="GO:0030990">
    <property type="term" value="C:intraciliary transport particle"/>
    <property type="evidence" value="ECO:0007669"/>
    <property type="project" value="TreeGrafter"/>
</dbReference>
<evidence type="ECO:0000256" key="1">
    <source>
        <dbReference type="ARBA" id="ARBA00004138"/>
    </source>
</evidence>
<name>A0A914DU28_9BILA</name>
<organism evidence="5 6">
    <name type="scientific">Acrobeloides nanus</name>
    <dbReference type="NCBI Taxonomy" id="290746"/>
    <lineage>
        <taxon>Eukaryota</taxon>
        <taxon>Metazoa</taxon>
        <taxon>Ecdysozoa</taxon>
        <taxon>Nematoda</taxon>
        <taxon>Chromadorea</taxon>
        <taxon>Rhabditida</taxon>
        <taxon>Tylenchina</taxon>
        <taxon>Cephalobomorpha</taxon>
        <taxon>Cephaloboidea</taxon>
        <taxon>Cephalobidae</taxon>
        <taxon>Acrobeloides</taxon>
    </lineage>
</organism>